<comment type="caution">
    <text evidence="2">The sequence shown here is derived from an EMBL/GenBank/DDBJ whole genome shotgun (WGS) entry which is preliminary data.</text>
</comment>
<evidence type="ECO:0000313" key="3">
    <source>
        <dbReference type="Proteomes" id="UP001159042"/>
    </source>
</evidence>
<evidence type="ECO:0000256" key="1">
    <source>
        <dbReference type="SAM" id="Coils"/>
    </source>
</evidence>
<organism evidence="2 3">
    <name type="scientific">Exocentrus adspersus</name>
    <dbReference type="NCBI Taxonomy" id="1586481"/>
    <lineage>
        <taxon>Eukaryota</taxon>
        <taxon>Metazoa</taxon>
        <taxon>Ecdysozoa</taxon>
        <taxon>Arthropoda</taxon>
        <taxon>Hexapoda</taxon>
        <taxon>Insecta</taxon>
        <taxon>Pterygota</taxon>
        <taxon>Neoptera</taxon>
        <taxon>Endopterygota</taxon>
        <taxon>Coleoptera</taxon>
        <taxon>Polyphaga</taxon>
        <taxon>Cucujiformia</taxon>
        <taxon>Chrysomeloidea</taxon>
        <taxon>Cerambycidae</taxon>
        <taxon>Lamiinae</taxon>
        <taxon>Acanthocinini</taxon>
        <taxon>Exocentrus</taxon>
    </lineage>
</organism>
<keyword evidence="3" id="KW-1185">Reference proteome</keyword>
<reference evidence="2 3" key="1">
    <citation type="journal article" date="2023" name="Insect Mol. Biol.">
        <title>Genome sequencing provides insights into the evolution of gene families encoding plant cell wall-degrading enzymes in longhorned beetles.</title>
        <authorList>
            <person name="Shin N.R."/>
            <person name="Okamura Y."/>
            <person name="Kirsch R."/>
            <person name="Pauchet Y."/>
        </authorList>
    </citation>
    <scope>NUCLEOTIDE SEQUENCE [LARGE SCALE GENOMIC DNA]</scope>
    <source>
        <strain evidence="2">EAD_L_NR</strain>
    </source>
</reference>
<evidence type="ECO:0000313" key="2">
    <source>
        <dbReference type="EMBL" id="KAJ8920277.1"/>
    </source>
</evidence>
<feature type="coiled-coil region" evidence="1">
    <location>
        <begin position="141"/>
        <end position="194"/>
    </location>
</feature>
<keyword evidence="1" id="KW-0175">Coiled coil</keyword>
<gene>
    <name evidence="2" type="ORF">NQ315_011938</name>
</gene>
<dbReference type="EMBL" id="JANEYG010000015">
    <property type="protein sequence ID" value="KAJ8920277.1"/>
    <property type="molecule type" value="Genomic_DNA"/>
</dbReference>
<name>A0AAV8W1Z5_9CUCU</name>
<protein>
    <submittedName>
        <fullName evidence="2">Uncharacterized protein</fullName>
    </submittedName>
</protein>
<dbReference type="Proteomes" id="UP001159042">
    <property type="component" value="Unassembled WGS sequence"/>
</dbReference>
<dbReference type="AlphaFoldDB" id="A0AAV8W1Z5"/>
<sequence length="928" mass="106422">MDIKIDLERPHYIQHRLNLMKSLQIPPISEAQTNLGQPLAQILFDHCDFALKEDFGLTPLKGAGDELWISPSDLLIGKVALKPPLTSKHIQALTHQGILSIGAEVEKKFWNETRLHEENYFDARKRYLADQFEELWRIETKNVEQRERLNHENHIQRLMEEFNEVLVEELDNLEVKLKDEYQELLKKQKMAQDKEWENKLKVEAGKTVQSITEKFLNELDRQKNILASNFKLDLQKAYIQRAYDINLEKSKCAEHARQLRHNLECKNIANMMYVLCMERKKCCADKAAIEEHYTNEIQNLNKLIVQKDKQITKLTVEKNKQIAAVGLREACILEIIKQFQKFINFALRAAPTQAEFLLSVEKMMVFELTNTIMKSDYDHLKPCEEILPWQPTIKPTAVSAGQGLIIPDHHDCLNQLNEESTGASDVLPAFTFRDRLYVRQDFRDMIKLGMKMSKSDELWNKDVEVLMDTLNKSVSQIKLGRKYLGDKVDSKKESKTEKSPISSMTNMQMVDDEDFSLVSPETRVSLDQQKPFPRAKSSMIQFSKEDHNVIDKKRVSLAEGLTGGQMRRMSGDRRSSIKGLVDPLSNIDFKNIGTMEKKPALIAATNSLELIDKRGSIRHFKTAEKGKSTKDEKLIEDSEKEVIKSGKRGSAGSEVSFKLPQRRISHQYGSSENLGLQPLEMEVPQVKGDLVLEARDSIVLRKSSLLRKSGEFTIHHKDSFDIKLETKYDMKRRPSKLTTARNSLELIRESKSFTDAVLPANQKTEPQPKTKPSAVCAKCKCQLKGSYTKFPEIEETDNEKHSKRESTDKTIKMSHACEIIPVESNKETNVAINATPIVYETESPMFTTDLLGMYAGRKLNIKRKKTKKVAASKDKFLTMPKTVKIIGDTTAKEHLQTTDEFTEQRIHSLIELIRDNPTLMHMFTAGTR</sequence>
<proteinExistence type="predicted"/>
<accession>A0AAV8W1Z5</accession>